<evidence type="ECO:0000313" key="3">
    <source>
        <dbReference type="Proteomes" id="UP001589575"/>
    </source>
</evidence>
<gene>
    <name evidence="2" type="ORF">ACFFX0_29735</name>
</gene>
<proteinExistence type="predicted"/>
<sequence>MDLGDDPSAERWSAAAVAIRFASISEEDGSPSPPETTTRCRACGVNGSVAVGEPKSGISSMAQLSFVLVLGAASALDAAWAARSCASFQACEPSLPPGTGPRRAAPAPRGTRGSGPRARPRA</sequence>
<name>A0ABV5G9K0_9MICC</name>
<keyword evidence="3" id="KW-1185">Reference proteome</keyword>
<feature type="compositionally biased region" description="Low complexity" evidence="1">
    <location>
        <begin position="100"/>
        <end position="122"/>
    </location>
</feature>
<dbReference type="Proteomes" id="UP001589575">
    <property type="component" value="Unassembled WGS sequence"/>
</dbReference>
<dbReference type="EMBL" id="JBHMFI010000014">
    <property type="protein sequence ID" value="MFB9075133.1"/>
    <property type="molecule type" value="Genomic_DNA"/>
</dbReference>
<accession>A0ABV5G9K0</accession>
<comment type="caution">
    <text evidence="2">The sequence shown here is derived from an EMBL/GenBank/DDBJ whole genome shotgun (WGS) entry which is preliminary data.</text>
</comment>
<organism evidence="2 3">
    <name type="scientific">Citricoccus parietis</name>
    <dbReference type="NCBI Taxonomy" id="592307"/>
    <lineage>
        <taxon>Bacteria</taxon>
        <taxon>Bacillati</taxon>
        <taxon>Actinomycetota</taxon>
        <taxon>Actinomycetes</taxon>
        <taxon>Micrococcales</taxon>
        <taxon>Micrococcaceae</taxon>
        <taxon>Citricoccus</taxon>
    </lineage>
</organism>
<protein>
    <submittedName>
        <fullName evidence="2">Uncharacterized protein</fullName>
    </submittedName>
</protein>
<evidence type="ECO:0000256" key="1">
    <source>
        <dbReference type="SAM" id="MobiDB-lite"/>
    </source>
</evidence>
<reference evidence="2 3" key="1">
    <citation type="submission" date="2024-09" db="EMBL/GenBank/DDBJ databases">
        <authorList>
            <person name="Sun Q."/>
            <person name="Mori K."/>
        </authorList>
    </citation>
    <scope>NUCLEOTIDE SEQUENCE [LARGE SCALE GENOMIC DNA]</scope>
    <source>
        <strain evidence="2 3">CCM 7609</strain>
    </source>
</reference>
<feature type="region of interest" description="Disordered" evidence="1">
    <location>
        <begin position="91"/>
        <end position="122"/>
    </location>
</feature>
<evidence type="ECO:0000313" key="2">
    <source>
        <dbReference type="EMBL" id="MFB9075133.1"/>
    </source>
</evidence>